<sequence>MKDFFDKQISLVQGSGIKLNMYAAILCYVALVFGLYYFIIKDGRSIYEAFLLGIVIYSVYDLTTLALLKNWSVKTAIIDTLWGGILFTLTTLAVYKLLAMSK</sequence>
<dbReference type="Pfam" id="PF09945">
    <property type="entry name" value="DUF2177"/>
    <property type="match status" value="1"/>
</dbReference>
<feature type="transmembrane region" description="Helical" evidence="1">
    <location>
        <begin position="80"/>
        <end position="98"/>
    </location>
</feature>
<dbReference type="AlphaFoldDB" id="A0A6C0EUH6"/>
<evidence type="ECO:0000256" key="1">
    <source>
        <dbReference type="SAM" id="Phobius"/>
    </source>
</evidence>
<keyword evidence="1" id="KW-0472">Membrane</keyword>
<feature type="transmembrane region" description="Helical" evidence="1">
    <location>
        <begin position="46"/>
        <end position="68"/>
    </location>
</feature>
<name>A0A6C0EUH6_9ZZZZ</name>
<reference evidence="2" key="1">
    <citation type="journal article" date="2020" name="Nature">
        <title>Giant virus diversity and host interactions through global metagenomics.</title>
        <authorList>
            <person name="Schulz F."/>
            <person name="Roux S."/>
            <person name="Paez-Espino D."/>
            <person name="Jungbluth S."/>
            <person name="Walsh D.A."/>
            <person name="Denef V.J."/>
            <person name="McMahon K.D."/>
            <person name="Konstantinidis K.T."/>
            <person name="Eloe-Fadrosh E.A."/>
            <person name="Kyrpides N.C."/>
            <person name="Woyke T."/>
        </authorList>
    </citation>
    <scope>NUCLEOTIDE SEQUENCE</scope>
    <source>
        <strain evidence="2">GVMAG-M-3300009161-30</strain>
    </source>
</reference>
<feature type="transmembrane region" description="Helical" evidence="1">
    <location>
        <begin position="20"/>
        <end position="39"/>
    </location>
</feature>
<keyword evidence="1" id="KW-1133">Transmembrane helix</keyword>
<evidence type="ECO:0008006" key="3">
    <source>
        <dbReference type="Google" id="ProtNLM"/>
    </source>
</evidence>
<organism evidence="2">
    <name type="scientific">viral metagenome</name>
    <dbReference type="NCBI Taxonomy" id="1070528"/>
    <lineage>
        <taxon>unclassified sequences</taxon>
        <taxon>metagenomes</taxon>
        <taxon>organismal metagenomes</taxon>
    </lineage>
</organism>
<keyword evidence="1" id="KW-0812">Transmembrane</keyword>
<protein>
    <recommendedName>
        <fullName evidence="3">DUF2177 family protein</fullName>
    </recommendedName>
</protein>
<proteinExistence type="predicted"/>
<dbReference type="EMBL" id="MN738946">
    <property type="protein sequence ID" value="QHT32658.1"/>
    <property type="molecule type" value="Genomic_DNA"/>
</dbReference>
<evidence type="ECO:0000313" key="2">
    <source>
        <dbReference type="EMBL" id="QHT32658.1"/>
    </source>
</evidence>
<dbReference type="InterPro" id="IPR018687">
    <property type="entry name" value="DUF2177_membr"/>
</dbReference>
<accession>A0A6C0EUH6</accession>